<evidence type="ECO:0000313" key="1">
    <source>
        <dbReference type="EMBL" id="HCO25468.1"/>
    </source>
</evidence>
<sequence length="211" mass="23649">MLTDQPVWLSSVCERVKTQCDQAWDSFVVGEQAWDTPMGELVASFLKHGGPKAELQLIWLMMFATRRVLPCWQIYCDTSEPIETVNVIRNWLIAPQPQDWSKFITPAEPAYQGVPIVDCRQCDTSAVASAAAKAAEFIKHRNPLAVIESLGDADAAIDQSPLQAGNHYREWFINVAIPTAYLQRDLTTDEQSAFLDYNIDEVLKNSSKGET</sequence>
<gene>
    <name evidence="1" type="ORF">DIT97_21495</name>
    <name evidence="2" type="ORF">GmarT_49240</name>
</gene>
<dbReference type="Proteomes" id="UP000322887">
    <property type="component" value="Chromosome"/>
</dbReference>
<name>A0A3D3RBI4_9PLAN</name>
<protein>
    <submittedName>
        <fullName evidence="1">Uncharacterized protein</fullName>
    </submittedName>
</protein>
<accession>A0A3D3RBI4</accession>
<reference evidence="2 4" key="2">
    <citation type="submission" date="2019-08" db="EMBL/GenBank/DDBJ databases">
        <title>Deep-cultivation of Planctomycetes and their phenomic and genomic characterization uncovers novel biology.</title>
        <authorList>
            <person name="Wiegand S."/>
            <person name="Jogler M."/>
            <person name="Boedeker C."/>
            <person name="Pinto D."/>
            <person name="Vollmers J."/>
            <person name="Rivas-Marin E."/>
            <person name="Kohn T."/>
            <person name="Peeters S.H."/>
            <person name="Heuer A."/>
            <person name="Rast P."/>
            <person name="Oberbeckmann S."/>
            <person name="Bunk B."/>
            <person name="Jeske O."/>
            <person name="Meyerdierks A."/>
            <person name="Storesund J.E."/>
            <person name="Kallscheuer N."/>
            <person name="Luecker S."/>
            <person name="Lage O.M."/>
            <person name="Pohl T."/>
            <person name="Merkel B.J."/>
            <person name="Hornburger P."/>
            <person name="Mueller R.-W."/>
            <person name="Bruemmer F."/>
            <person name="Labrenz M."/>
            <person name="Spormann A.M."/>
            <person name="Op den Camp H."/>
            <person name="Overmann J."/>
            <person name="Amann R."/>
            <person name="Jetten M.S.M."/>
            <person name="Mascher T."/>
            <person name="Medema M.H."/>
            <person name="Devos D.P."/>
            <person name="Kaster A.-K."/>
            <person name="Ovreas L."/>
            <person name="Rohde M."/>
            <person name="Galperin M.Y."/>
            <person name="Jogler C."/>
        </authorList>
    </citation>
    <scope>NUCLEOTIDE SEQUENCE [LARGE SCALE GENOMIC DNA]</scope>
    <source>
        <strain evidence="2 4">DSM 8797</strain>
    </source>
</reference>
<evidence type="ECO:0000313" key="4">
    <source>
        <dbReference type="Proteomes" id="UP000322887"/>
    </source>
</evidence>
<dbReference type="RefSeq" id="WP_002647728.1">
    <property type="nucleotide sequence ID" value="NZ_CAXBMG010000010.1"/>
</dbReference>
<reference evidence="1 3" key="1">
    <citation type="journal article" date="2018" name="Nat. Biotechnol.">
        <title>A standardized bacterial taxonomy based on genome phylogeny substantially revises the tree of life.</title>
        <authorList>
            <person name="Parks D.H."/>
            <person name="Chuvochina M."/>
            <person name="Waite D.W."/>
            <person name="Rinke C."/>
            <person name="Skarshewski A."/>
            <person name="Chaumeil P.A."/>
            <person name="Hugenholtz P."/>
        </authorList>
    </citation>
    <scope>NUCLEOTIDE SEQUENCE [LARGE SCALE GENOMIC DNA]</scope>
    <source>
        <strain evidence="1">UBA9375</strain>
    </source>
</reference>
<dbReference type="EMBL" id="CP042910">
    <property type="protein sequence ID" value="QEG19027.1"/>
    <property type="molecule type" value="Genomic_DNA"/>
</dbReference>
<dbReference type="Proteomes" id="UP000263642">
    <property type="component" value="Unassembled WGS sequence"/>
</dbReference>
<dbReference type="EMBL" id="DQAY01000129">
    <property type="protein sequence ID" value="HCO25468.1"/>
    <property type="molecule type" value="Genomic_DNA"/>
</dbReference>
<evidence type="ECO:0000313" key="3">
    <source>
        <dbReference type="Proteomes" id="UP000263642"/>
    </source>
</evidence>
<evidence type="ECO:0000313" key="2">
    <source>
        <dbReference type="EMBL" id="QEG19027.1"/>
    </source>
</evidence>
<dbReference type="GeneID" id="98649366"/>
<keyword evidence="4" id="KW-1185">Reference proteome</keyword>
<proteinExistence type="predicted"/>
<organism evidence="1 3">
    <name type="scientific">Gimesia maris</name>
    <dbReference type="NCBI Taxonomy" id="122"/>
    <lineage>
        <taxon>Bacteria</taxon>
        <taxon>Pseudomonadati</taxon>
        <taxon>Planctomycetota</taxon>
        <taxon>Planctomycetia</taxon>
        <taxon>Planctomycetales</taxon>
        <taxon>Planctomycetaceae</taxon>
        <taxon>Gimesia</taxon>
    </lineage>
</organism>
<dbReference type="AlphaFoldDB" id="A0A3D3RBI4"/>